<name>A0A2P2LAX1_RHIMU</name>
<dbReference type="InterPro" id="IPR001932">
    <property type="entry name" value="PPM-type_phosphatase-like_dom"/>
</dbReference>
<dbReference type="EMBL" id="GGEC01034637">
    <property type="protein sequence ID" value="MBX15121.1"/>
    <property type="molecule type" value="Transcribed_RNA"/>
</dbReference>
<protein>
    <submittedName>
        <fullName evidence="2">Protein phosphatase 2c</fullName>
    </submittedName>
</protein>
<dbReference type="AlphaFoldDB" id="A0A2P2LAX1"/>
<accession>A0A2P2LAX1</accession>
<dbReference type="Gene3D" id="3.60.40.10">
    <property type="entry name" value="PPM-type phosphatase domain"/>
    <property type="match status" value="1"/>
</dbReference>
<dbReference type="Pfam" id="PF00481">
    <property type="entry name" value="PP2C"/>
    <property type="match status" value="1"/>
</dbReference>
<proteinExistence type="predicted"/>
<evidence type="ECO:0000313" key="2">
    <source>
        <dbReference type="EMBL" id="MBX15121.1"/>
    </source>
</evidence>
<dbReference type="SUPFAM" id="SSF81606">
    <property type="entry name" value="PP2C-like"/>
    <property type="match status" value="1"/>
</dbReference>
<dbReference type="InterPro" id="IPR036457">
    <property type="entry name" value="PPM-type-like_dom_sf"/>
</dbReference>
<evidence type="ECO:0000259" key="1">
    <source>
        <dbReference type="Pfam" id="PF00481"/>
    </source>
</evidence>
<feature type="domain" description="PPM-type phosphatase" evidence="1">
    <location>
        <begin position="2"/>
        <end position="41"/>
    </location>
</feature>
<sequence length="50" mass="5755">MIAEPSILIRELRPHDLFLIFASDGLWEHLSDEAAVDLVFRNPRTVSSYI</sequence>
<organism evidence="2">
    <name type="scientific">Rhizophora mucronata</name>
    <name type="common">Asiatic mangrove</name>
    <dbReference type="NCBI Taxonomy" id="61149"/>
    <lineage>
        <taxon>Eukaryota</taxon>
        <taxon>Viridiplantae</taxon>
        <taxon>Streptophyta</taxon>
        <taxon>Embryophyta</taxon>
        <taxon>Tracheophyta</taxon>
        <taxon>Spermatophyta</taxon>
        <taxon>Magnoliopsida</taxon>
        <taxon>eudicotyledons</taxon>
        <taxon>Gunneridae</taxon>
        <taxon>Pentapetalae</taxon>
        <taxon>rosids</taxon>
        <taxon>fabids</taxon>
        <taxon>Malpighiales</taxon>
        <taxon>Rhizophoraceae</taxon>
        <taxon>Rhizophora</taxon>
    </lineage>
</organism>
<reference evidence="2" key="1">
    <citation type="submission" date="2018-02" db="EMBL/GenBank/DDBJ databases">
        <title>Rhizophora mucronata_Transcriptome.</title>
        <authorList>
            <person name="Meera S.P."/>
            <person name="Sreeshan A."/>
            <person name="Augustine A."/>
        </authorList>
    </citation>
    <scope>NUCLEOTIDE SEQUENCE</scope>
    <source>
        <tissue evidence="2">Leaf</tissue>
    </source>
</reference>